<proteinExistence type="inferred from homology"/>
<keyword evidence="3" id="KW-1185">Reference proteome</keyword>
<gene>
    <name evidence="2" type="ORF">R4Z09_12395</name>
</gene>
<accession>A0ABZ2CMY8</accession>
<comment type="similarity">
    <text evidence="1">Belongs to the UPF0751 family.</text>
</comment>
<dbReference type="RefSeq" id="WP_338452596.1">
    <property type="nucleotide sequence ID" value="NZ_CP137640.1"/>
</dbReference>
<dbReference type="EMBL" id="CP137640">
    <property type="protein sequence ID" value="WVX83721.1"/>
    <property type="molecule type" value="Genomic_DNA"/>
</dbReference>
<dbReference type="Pfam" id="PF10087">
    <property type="entry name" value="DUF2325"/>
    <property type="match status" value="1"/>
</dbReference>
<dbReference type="PIRSF" id="PIRSF020408">
    <property type="entry name" value="UCP020408"/>
    <property type="match status" value="1"/>
</dbReference>
<dbReference type="InterPro" id="IPR016772">
    <property type="entry name" value="UCP020408"/>
</dbReference>
<reference evidence="2 3" key="1">
    <citation type="submission" date="2023-10" db="EMBL/GenBank/DDBJ databases">
        <title>Niallia locisalis sp.nov. isolated from a salt pond sample.</title>
        <authorList>
            <person name="Li X.-J."/>
            <person name="Dong L."/>
        </authorList>
    </citation>
    <scope>NUCLEOTIDE SEQUENCE [LARGE SCALE GENOMIC DNA]</scope>
    <source>
        <strain evidence="2 3">DSM 29761</strain>
    </source>
</reference>
<evidence type="ECO:0000313" key="2">
    <source>
        <dbReference type="EMBL" id="WVX83721.1"/>
    </source>
</evidence>
<sequence>MTSMLIIGGDRLGTISKKLEHEGFNKVFHVNGRKKLMVQKEIPSKVDLVLVLTDYINHNLSRAIKRKAQEHGVPIYFSKRSWGSIYKEIQKSHIGKTE</sequence>
<protein>
    <submittedName>
        <fullName evidence="2">DUF2325 domain-containing protein</fullName>
    </submittedName>
</protein>
<evidence type="ECO:0000256" key="1">
    <source>
        <dbReference type="ARBA" id="ARBA00007189"/>
    </source>
</evidence>
<evidence type="ECO:0000313" key="3">
    <source>
        <dbReference type="Proteomes" id="UP001357223"/>
    </source>
</evidence>
<organism evidence="2 3">
    <name type="scientific">Niallia oryzisoli</name>
    <dbReference type="NCBI Taxonomy" id="1737571"/>
    <lineage>
        <taxon>Bacteria</taxon>
        <taxon>Bacillati</taxon>
        <taxon>Bacillota</taxon>
        <taxon>Bacilli</taxon>
        <taxon>Bacillales</taxon>
        <taxon>Bacillaceae</taxon>
        <taxon>Niallia</taxon>
    </lineage>
</organism>
<name>A0ABZ2CMY8_9BACI</name>
<dbReference type="Proteomes" id="UP001357223">
    <property type="component" value="Chromosome"/>
</dbReference>